<dbReference type="Proteomes" id="UP000324800">
    <property type="component" value="Unassembled WGS sequence"/>
</dbReference>
<name>A0A5J4UNY7_9EUKA</name>
<sequence>MHSEQIQSPPAISGVIRYFHSLLMYFTPLRKQAALNPHLGKALIQLTSFCRKRSSRLDLVTKCANIRNQCNKCLSFIRYYGNLEIQRQLIRDGLISSMIETISTCGGCQEERIDIIRTALENIINIFIDLHIGKNQSKVQEKIVEEIFEAENGMEEVYSNIFHSNQFKFDSVNSSAFRAKELMIKSYIHISNLVDS</sequence>
<gene>
    <name evidence="1" type="ORF">EZS28_033018</name>
</gene>
<proteinExistence type="predicted"/>
<comment type="caution">
    <text evidence="1">The sequence shown here is derived from an EMBL/GenBank/DDBJ whole genome shotgun (WGS) entry which is preliminary data.</text>
</comment>
<evidence type="ECO:0000313" key="2">
    <source>
        <dbReference type="Proteomes" id="UP000324800"/>
    </source>
</evidence>
<evidence type="ECO:0000313" key="1">
    <source>
        <dbReference type="EMBL" id="KAA6371455.1"/>
    </source>
</evidence>
<organism evidence="1 2">
    <name type="scientific">Streblomastix strix</name>
    <dbReference type="NCBI Taxonomy" id="222440"/>
    <lineage>
        <taxon>Eukaryota</taxon>
        <taxon>Metamonada</taxon>
        <taxon>Preaxostyla</taxon>
        <taxon>Oxymonadida</taxon>
        <taxon>Streblomastigidae</taxon>
        <taxon>Streblomastix</taxon>
    </lineage>
</organism>
<accession>A0A5J4UNY7</accession>
<protein>
    <submittedName>
        <fullName evidence="1">Uncharacterized protein</fullName>
    </submittedName>
</protein>
<reference evidence="1 2" key="1">
    <citation type="submission" date="2019-03" db="EMBL/GenBank/DDBJ databases">
        <title>Single cell metagenomics reveals metabolic interactions within the superorganism composed of flagellate Streblomastix strix and complex community of Bacteroidetes bacteria on its surface.</title>
        <authorList>
            <person name="Treitli S.C."/>
            <person name="Kolisko M."/>
            <person name="Husnik F."/>
            <person name="Keeling P."/>
            <person name="Hampl V."/>
        </authorList>
    </citation>
    <scope>NUCLEOTIDE SEQUENCE [LARGE SCALE GENOMIC DNA]</scope>
    <source>
        <strain evidence="1">ST1C</strain>
    </source>
</reference>
<dbReference type="EMBL" id="SNRW01014445">
    <property type="protein sequence ID" value="KAA6371455.1"/>
    <property type="molecule type" value="Genomic_DNA"/>
</dbReference>
<dbReference type="AlphaFoldDB" id="A0A5J4UNY7"/>